<gene>
    <name evidence="2" type="ORF">DFR24_3252</name>
</gene>
<name>A0A4V3URC5_9GAMM</name>
<dbReference type="AlphaFoldDB" id="A0A4V3URC5"/>
<evidence type="ECO:0000313" key="3">
    <source>
        <dbReference type="Proteomes" id="UP000295341"/>
    </source>
</evidence>
<dbReference type="EMBL" id="SOBT01000009">
    <property type="protein sequence ID" value="TDU28872.1"/>
    <property type="molecule type" value="Genomic_DNA"/>
</dbReference>
<dbReference type="Pfam" id="PF12680">
    <property type="entry name" value="SnoaL_2"/>
    <property type="match status" value="1"/>
</dbReference>
<evidence type="ECO:0000313" key="2">
    <source>
        <dbReference type="EMBL" id="TDU28872.1"/>
    </source>
</evidence>
<sequence length="149" mass="16802">MSVNTNADRIARDFFAAFRSGDVRSMTSLCDERATIRHVAGDFPRTQRFERSEGHVVSIGRTLWTEMLTSFETLEHRVLWVESDADGNCACSVEMKGVQTRPYAGIPSRGGRMDLPVLYLFKHNDAGKISEIAAYWDGREMRRQLAAVA</sequence>
<comment type="caution">
    <text evidence="2">The sequence shown here is derived from an EMBL/GenBank/DDBJ whole genome shotgun (WGS) entry which is preliminary data.</text>
</comment>
<proteinExistence type="predicted"/>
<dbReference type="InterPro" id="IPR032710">
    <property type="entry name" value="NTF2-like_dom_sf"/>
</dbReference>
<dbReference type="InterPro" id="IPR037401">
    <property type="entry name" value="SnoaL-like"/>
</dbReference>
<evidence type="ECO:0000259" key="1">
    <source>
        <dbReference type="Pfam" id="PF12680"/>
    </source>
</evidence>
<reference evidence="2 3" key="1">
    <citation type="submission" date="2019-03" db="EMBL/GenBank/DDBJ databases">
        <title>Genomic Encyclopedia of Type Strains, Phase IV (KMG-IV): sequencing the most valuable type-strain genomes for metagenomic binning, comparative biology and taxonomic classification.</title>
        <authorList>
            <person name="Goeker M."/>
        </authorList>
    </citation>
    <scope>NUCLEOTIDE SEQUENCE [LARGE SCALE GENOMIC DNA]</scope>
    <source>
        <strain evidence="2 3">DSM 26377</strain>
    </source>
</reference>
<protein>
    <submittedName>
        <fullName evidence="2">SnoaL-like protein</fullName>
    </submittedName>
</protein>
<keyword evidence="3" id="KW-1185">Reference proteome</keyword>
<dbReference type="SUPFAM" id="SSF54427">
    <property type="entry name" value="NTF2-like"/>
    <property type="match status" value="1"/>
</dbReference>
<feature type="domain" description="SnoaL-like" evidence="1">
    <location>
        <begin position="11"/>
        <end position="131"/>
    </location>
</feature>
<dbReference type="Proteomes" id="UP000295341">
    <property type="component" value="Unassembled WGS sequence"/>
</dbReference>
<accession>A0A4V3URC5</accession>
<dbReference type="Gene3D" id="3.10.450.50">
    <property type="match status" value="1"/>
</dbReference>
<organism evidence="2 3">
    <name type="scientific">Panacagrimonas perspica</name>
    <dbReference type="NCBI Taxonomy" id="381431"/>
    <lineage>
        <taxon>Bacteria</taxon>
        <taxon>Pseudomonadati</taxon>
        <taxon>Pseudomonadota</taxon>
        <taxon>Gammaproteobacteria</taxon>
        <taxon>Nevskiales</taxon>
        <taxon>Nevskiaceae</taxon>
        <taxon>Panacagrimonas</taxon>
    </lineage>
</organism>